<gene>
    <name evidence="2" type="ORF">METZ01_LOCUS358345</name>
</gene>
<dbReference type="InterPro" id="IPR017946">
    <property type="entry name" value="PLC-like_Pdiesterase_TIM-brl"/>
</dbReference>
<dbReference type="GO" id="GO:0006629">
    <property type="term" value="P:lipid metabolic process"/>
    <property type="evidence" value="ECO:0007669"/>
    <property type="project" value="InterPro"/>
</dbReference>
<evidence type="ECO:0000259" key="1">
    <source>
        <dbReference type="PROSITE" id="PS51704"/>
    </source>
</evidence>
<sequence length="45" mass="4821">MPSHAFLEHDSILAFAHRGDGEAAPENTAAAFESAVTLGFKYLET</sequence>
<dbReference type="AlphaFoldDB" id="A0A382S965"/>
<feature type="non-terminal residue" evidence="2">
    <location>
        <position position="45"/>
    </location>
</feature>
<feature type="domain" description="GP-PDE" evidence="1">
    <location>
        <begin position="12"/>
        <end position="45"/>
    </location>
</feature>
<name>A0A382S965_9ZZZZ</name>
<dbReference type="GO" id="GO:0008081">
    <property type="term" value="F:phosphoric diester hydrolase activity"/>
    <property type="evidence" value="ECO:0007669"/>
    <property type="project" value="InterPro"/>
</dbReference>
<organism evidence="2">
    <name type="scientific">marine metagenome</name>
    <dbReference type="NCBI Taxonomy" id="408172"/>
    <lineage>
        <taxon>unclassified sequences</taxon>
        <taxon>metagenomes</taxon>
        <taxon>ecological metagenomes</taxon>
    </lineage>
</organism>
<evidence type="ECO:0000313" key="2">
    <source>
        <dbReference type="EMBL" id="SVD05491.1"/>
    </source>
</evidence>
<dbReference type="InterPro" id="IPR030395">
    <property type="entry name" value="GP_PDE_dom"/>
</dbReference>
<dbReference type="Gene3D" id="3.20.20.190">
    <property type="entry name" value="Phosphatidylinositol (PI) phosphodiesterase"/>
    <property type="match status" value="1"/>
</dbReference>
<dbReference type="EMBL" id="UINC01126786">
    <property type="protein sequence ID" value="SVD05491.1"/>
    <property type="molecule type" value="Genomic_DNA"/>
</dbReference>
<dbReference type="SUPFAM" id="SSF51695">
    <property type="entry name" value="PLC-like phosphodiesterases"/>
    <property type="match status" value="1"/>
</dbReference>
<reference evidence="2" key="1">
    <citation type="submission" date="2018-05" db="EMBL/GenBank/DDBJ databases">
        <authorList>
            <person name="Lanie J.A."/>
            <person name="Ng W.-L."/>
            <person name="Kazmierczak K.M."/>
            <person name="Andrzejewski T.M."/>
            <person name="Davidsen T.M."/>
            <person name="Wayne K.J."/>
            <person name="Tettelin H."/>
            <person name="Glass J.I."/>
            <person name="Rusch D."/>
            <person name="Podicherti R."/>
            <person name="Tsui H.-C.T."/>
            <person name="Winkler M.E."/>
        </authorList>
    </citation>
    <scope>NUCLEOTIDE SEQUENCE</scope>
</reference>
<dbReference type="PROSITE" id="PS51704">
    <property type="entry name" value="GP_PDE"/>
    <property type="match status" value="1"/>
</dbReference>
<proteinExistence type="predicted"/>
<protein>
    <recommendedName>
        <fullName evidence="1">GP-PDE domain-containing protein</fullName>
    </recommendedName>
</protein>
<dbReference type="Pfam" id="PF03009">
    <property type="entry name" value="GDPD"/>
    <property type="match status" value="1"/>
</dbReference>
<accession>A0A382S965</accession>